<dbReference type="PANTHER" id="PTHR24269">
    <property type="entry name" value="KREMEN PROTEIN"/>
    <property type="match status" value="1"/>
</dbReference>
<reference evidence="10" key="1">
    <citation type="submission" date="2016-11" db="UniProtKB">
        <authorList>
            <consortium name="WormBaseParasite"/>
        </authorList>
    </citation>
    <scope>IDENTIFICATION</scope>
</reference>
<evidence type="ECO:0000256" key="6">
    <source>
        <dbReference type="ARBA" id="ARBA00023180"/>
    </source>
</evidence>
<keyword evidence="4" id="KW-1133">Transmembrane helix</keyword>
<dbReference type="InterPro" id="IPR002889">
    <property type="entry name" value="WSC_carb-bd"/>
</dbReference>
<evidence type="ECO:0000256" key="1">
    <source>
        <dbReference type="ARBA" id="ARBA00004167"/>
    </source>
</evidence>
<protein>
    <submittedName>
        <fullName evidence="10">WSC domain-containing protein</fullName>
    </submittedName>
</protein>
<comment type="subcellular location">
    <subcellularLocation>
        <location evidence="1">Membrane</location>
        <topology evidence="1">Single-pass membrane protein</topology>
    </subcellularLocation>
</comment>
<dbReference type="GO" id="GO:0005886">
    <property type="term" value="C:plasma membrane"/>
    <property type="evidence" value="ECO:0007669"/>
    <property type="project" value="TreeGrafter"/>
</dbReference>
<feature type="compositionally biased region" description="Polar residues" evidence="7">
    <location>
        <begin position="7"/>
        <end position="17"/>
    </location>
</feature>
<evidence type="ECO:0000313" key="9">
    <source>
        <dbReference type="Proteomes" id="UP000095280"/>
    </source>
</evidence>
<dbReference type="InterPro" id="IPR051836">
    <property type="entry name" value="Kremen_rcpt"/>
</dbReference>
<dbReference type="PANTHER" id="PTHR24269:SF16">
    <property type="entry name" value="PROTEIN SLG1"/>
    <property type="match status" value="1"/>
</dbReference>
<keyword evidence="2" id="KW-0812">Transmembrane</keyword>
<dbReference type="PROSITE" id="PS51212">
    <property type="entry name" value="WSC"/>
    <property type="match status" value="1"/>
</dbReference>
<dbReference type="WBParaSite" id="maker-uti_cns_0011601-snap-gene-0.8-mRNA-1">
    <property type="protein sequence ID" value="maker-uti_cns_0011601-snap-gene-0.8-mRNA-1"/>
    <property type="gene ID" value="maker-uti_cns_0011601-snap-gene-0.8"/>
</dbReference>
<evidence type="ECO:0000256" key="3">
    <source>
        <dbReference type="ARBA" id="ARBA00022729"/>
    </source>
</evidence>
<keyword evidence="3" id="KW-0732">Signal</keyword>
<keyword evidence="5" id="KW-0472">Membrane</keyword>
<organism evidence="9 10">
    <name type="scientific">Macrostomum lignano</name>
    <dbReference type="NCBI Taxonomy" id="282301"/>
    <lineage>
        <taxon>Eukaryota</taxon>
        <taxon>Metazoa</taxon>
        <taxon>Spiralia</taxon>
        <taxon>Lophotrochozoa</taxon>
        <taxon>Platyhelminthes</taxon>
        <taxon>Rhabditophora</taxon>
        <taxon>Macrostomorpha</taxon>
        <taxon>Macrostomida</taxon>
        <taxon>Macrostomidae</taxon>
        <taxon>Macrostomum</taxon>
    </lineage>
</organism>
<proteinExistence type="predicted"/>
<evidence type="ECO:0000256" key="5">
    <source>
        <dbReference type="ARBA" id="ARBA00023136"/>
    </source>
</evidence>
<feature type="domain" description="WSC" evidence="8">
    <location>
        <begin position="440"/>
        <end position="533"/>
    </location>
</feature>
<dbReference type="SMART" id="SM00321">
    <property type="entry name" value="WSC"/>
    <property type="match status" value="1"/>
</dbReference>
<dbReference type="AlphaFoldDB" id="A0A1I8ID34"/>
<dbReference type="Pfam" id="PF01822">
    <property type="entry name" value="WSC"/>
    <property type="match status" value="1"/>
</dbReference>
<evidence type="ECO:0000256" key="4">
    <source>
        <dbReference type="ARBA" id="ARBA00022989"/>
    </source>
</evidence>
<evidence type="ECO:0000259" key="8">
    <source>
        <dbReference type="PROSITE" id="PS51212"/>
    </source>
</evidence>
<accession>A0A1I8ID34</accession>
<evidence type="ECO:0000256" key="7">
    <source>
        <dbReference type="SAM" id="MobiDB-lite"/>
    </source>
</evidence>
<evidence type="ECO:0000313" key="10">
    <source>
        <dbReference type="WBParaSite" id="maker-uti_cns_0011601-snap-gene-0.8-mRNA-1"/>
    </source>
</evidence>
<keyword evidence="6" id="KW-0325">Glycoprotein</keyword>
<name>A0A1I8ID34_9PLAT</name>
<sequence>NYCGDFSISNLKNGKSQTPDRRGNSPMEGAGGGMAWAASVASLAGPRRPQTRLLVHVASPVAGAVQLAHGGLELQLAEAPAIGAGPGRGGFASGHGGLRRQPEIVRAAGRAQALQLNPGGGHQQLDADSVMTQQQDGGFLSDGFDEGRPLALVRHDAVEIVKSDFVHDGQGLRAQRQQAAAAVGHGQGFVRVQVHNGPDVRPGRVNGRVQHPAGLIDAEDGAATIDNIAGQVDLHQAAGGDLTVLQAERVDEEVLAGALHAGLRPAVQVNQAIDGGQLTAEQPLLGLAAASPPRRSLTGSTEVVAAATLDEADGARSSRRNASELSINETRFRCSMSVRSSLISAGRMSWRWYSGSSGSMESMNLASPLAAPALPAAEGAFDDLIAAAAAAEAAAELLFFGIGFPVAKSGADVVYKCMVRYGQRSRNPSNSRHRKIKRKTFTYMGCYMDKAQSRDLLIPGGHGNHMDPTECNEVCKKRMKTKFMGLQDGGNCWCGNKFNKYGKAKDSACNTPCAGNPKEKCGGRYLNSVFETA</sequence>
<dbReference type="Proteomes" id="UP000095280">
    <property type="component" value="Unplaced"/>
</dbReference>
<evidence type="ECO:0000256" key="2">
    <source>
        <dbReference type="ARBA" id="ARBA00022692"/>
    </source>
</evidence>
<feature type="region of interest" description="Disordered" evidence="7">
    <location>
        <begin position="1"/>
        <end position="31"/>
    </location>
</feature>
<keyword evidence="9" id="KW-1185">Reference proteome</keyword>